<accession>A0A4U5MLA2</accession>
<dbReference type="Gene3D" id="2.40.70.10">
    <property type="entry name" value="Acid Proteases"/>
    <property type="match status" value="1"/>
</dbReference>
<feature type="chain" id="PRO_5020539104" description="Peptidase A1 domain-containing protein" evidence="3">
    <location>
        <begin position="16"/>
        <end position="126"/>
    </location>
</feature>
<dbReference type="Pfam" id="PF00026">
    <property type="entry name" value="Asp"/>
    <property type="match status" value="1"/>
</dbReference>
<dbReference type="InterPro" id="IPR001969">
    <property type="entry name" value="Aspartic_peptidase_AS"/>
</dbReference>
<name>A0A4U5MLA2_STECR</name>
<dbReference type="InterPro" id="IPR001461">
    <property type="entry name" value="Aspartic_peptidase_A1"/>
</dbReference>
<feature type="disulfide bond" evidence="2">
    <location>
        <begin position="101"/>
        <end position="106"/>
    </location>
</feature>
<dbReference type="Proteomes" id="UP000298663">
    <property type="component" value="Unassembled WGS sequence"/>
</dbReference>
<dbReference type="PROSITE" id="PS51767">
    <property type="entry name" value="PEPTIDASE_A1"/>
    <property type="match status" value="1"/>
</dbReference>
<dbReference type="GO" id="GO:0006508">
    <property type="term" value="P:proteolysis"/>
    <property type="evidence" value="ECO:0007669"/>
    <property type="project" value="InterPro"/>
</dbReference>
<evidence type="ECO:0000256" key="1">
    <source>
        <dbReference type="ARBA" id="ARBA00007447"/>
    </source>
</evidence>
<dbReference type="PANTHER" id="PTHR47966">
    <property type="entry name" value="BETA-SITE APP-CLEAVING ENZYME, ISOFORM A-RELATED"/>
    <property type="match status" value="1"/>
</dbReference>
<evidence type="ECO:0000313" key="6">
    <source>
        <dbReference type="Proteomes" id="UP000298663"/>
    </source>
</evidence>
<keyword evidence="3" id="KW-0732">Signal</keyword>
<evidence type="ECO:0000256" key="2">
    <source>
        <dbReference type="PIRSR" id="PIRSR601461-2"/>
    </source>
</evidence>
<dbReference type="CDD" id="cd05471">
    <property type="entry name" value="pepsin_like"/>
    <property type="match status" value="1"/>
</dbReference>
<feature type="domain" description="Peptidase A1" evidence="4">
    <location>
        <begin position="70"/>
        <end position="126"/>
    </location>
</feature>
<dbReference type="AlphaFoldDB" id="A0A4U5MLA2"/>
<dbReference type="STRING" id="34508.A0A4U5MLA2"/>
<reference evidence="5 6" key="1">
    <citation type="journal article" date="2015" name="Genome Biol.">
        <title>Comparative genomics of Steinernema reveals deeply conserved gene regulatory networks.</title>
        <authorList>
            <person name="Dillman A.R."/>
            <person name="Macchietto M."/>
            <person name="Porter C.F."/>
            <person name="Rogers A."/>
            <person name="Williams B."/>
            <person name="Antoshechkin I."/>
            <person name="Lee M.M."/>
            <person name="Goodwin Z."/>
            <person name="Lu X."/>
            <person name="Lewis E.E."/>
            <person name="Goodrich-Blair H."/>
            <person name="Stock S.P."/>
            <person name="Adams B.J."/>
            <person name="Sternberg P.W."/>
            <person name="Mortazavi A."/>
        </authorList>
    </citation>
    <scope>NUCLEOTIDE SEQUENCE [LARGE SCALE GENOMIC DNA]</scope>
    <source>
        <strain evidence="5 6">ALL</strain>
    </source>
</reference>
<sequence>MKLFILFAFLGIATSAVHQFKVERREPSRQHLIPKGSLKSYAEHKEYLRRQATKFAVHGQTVNVFDDIVYVGNVTIGTPPQTYTVVLDTGSSNIWIPDSSCNTETCNRKRKYDSSKSSTYKNLGYP</sequence>
<proteinExistence type="inferred from homology"/>
<gene>
    <name evidence="5" type="ORF">L596_022278</name>
</gene>
<dbReference type="InterPro" id="IPR033121">
    <property type="entry name" value="PEPTIDASE_A1"/>
</dbReference>
<dbReference type="PANTHER" id="PTHR47966:SF45">
    <property type="entry name" value="PEPTIDASE A1 DOMAIN-CONTAINING PROTEIN"/>
    <property type="match status" value="1"/>
</dbReference>
<evidence type="ECO:0000256" key="3">
    <source>
        <dbReference type="SAM" id="SignalP"/>
    </source>
</evidence>
<keyword evidence="6" id="KW-1185">Reference proteome</keyword>
<dbReference type="OrthoDB" id="5874963at2759"/>
<evidence type="ECO:0000259" key="4">
    <source>
        <dbReference type="PROSITE" id="PS51767"/>
    </source>
</evidence>
<dbReference type="EMBL" id="AZBU02000007">
    <property type="protein sequence ID" value="TKR70228.1"/>
    <property type="molecule type" value="Genomic_DNA"/>
</dbReference>
<dbReference type="InterPro" id="IPR021109">
    <property type="entry name" value="Peptidase_aspartic_dom_sf"/>
</dbReference>
<feature type="signal peptide" evidence="3">
    <location>
        <begin position="1"/>
        <end position="15"/>
    </location>
</feature>
<reference evidence="5 6" key="2">
    <citation type="journal article" date="2019" name="G3 (Bethesda)">
        <title>Hybrid Assembly of the Genome of the Entomopathogenic Nematode Steinernema carpocapsae Identifies the X-Chromosome.</title>
        <authorList>
            <person name="Serra L."/>
            <person name="Macchietto M."/>
            <person name="Macias-Munoz A."/>
            <person name="McGill C.J."/>
            <person name="Rodriguez I.M."/>
            <person name="Rodriguez B."/>
            <person name="Murad R."/>
            <person name="Mortazavi A."/>
        </authorList>
    </citation>
    <scope>NUCLEOTIDE SEQUENCE [LARGE SCALE GENOMIC DNA]</scope>
    <source>
        <strain evidence="5 6">ALL</strain>
    </source>
</reference>
<comment type="similarity">
    <text evidence="1">Belongs to the peptidase A1 family.</text>
</comment>
<dbReference type="GO" id="GO:0004190">
    <property type="term" value="F:aspartic-type endopeptidase activity"/>
    <property type="evidence" value="ECO:0007669"/>
    <property type="project" value="InterPro"/>
</dbReference>
<keyword evidence="2" id="KW-1015">Disulfide bond</keyword>
<dbReference type="InterPro" id="IPR034164">
    <property type="entry name" value="Pepsin-like_dom"/>
</dbReference>
<dbReference type="GO" id="GO:0005764">
    <property type="term" value="C:lysosome"/>
    <property type="evidence" value="ECO:0007669"/>
    <property type="project" value="TreeGrafter"/>
</dbReference>
<evidence type="ECO:0000313" key="5">
    <source>
        <dbReference type="EMBL" id="TKR70228.1"/>
    </source>
</evidence>
<dbReference type="PROSITE" id="PS00141">
    <property type="entry name" value="ASP_PROTEASE"/>
    <property type="match status" value="1"/>
</dbReference>
<comment type="caution">
    <text evidence="5">The sequence shown here is derived from an EMBL/GenBank/DDBJ whole genome shotgun (WGS) entry which is preliminary data.</text>
</comment>
<protein>
    <recommendedName>
        <fullName evidence="4">Peptidase A1 domain-containing protein</fullName>
    </recommendedName>
</protein>
<organism evidence="5 6">
    <name type="scientific">Steinernema carpocapsae</name>
    <name type="common">Entomopathogenic nematode</name>
    <dbReference type="NCBI Taxonomy" id="34508"/>
    <lineage>
        <taxon>Eukaryota</taxon>
        <taxon>Metazoa</taxon>
        <taxon>Ecdysozoa</taxon>
        <taxon>Nematoda</taxon>
        <taxon>Chromadorea</taxon>
        <taxon>Rhabditida</taxon>
        <taxon>Tylenchina</taxon>
        <taxon>Panagrolaimomorpha</taxon>
        <taxon>Strongyloidoidea</taxon>
        <taxon>Steinernematidae</taxon>
        <taxon>Steinernema</taxon>
    </lineage>
</organism>
<dbReference type="SUPFAM" id="SSF50630">
    <property type="entry name" value="Acid proteases"/>
    <property type="match status" value="1"/>
</dbReference>